<dbReference type="InterPro" id="IPR007874">
    <property type="entry name" value="MinC_N"/>
</dbReference>
<dbReference type="GO" id="GO:0000917">
    <property type="term" value="P:division septum assembly"/>
    <property type="evidence" value="ECO:0007669"/>
    <property type="project" value="UniProtKB-KW"/>
</dbReference>
<dbReference type="GO" id="GO:0051302">
    <property type="term" value="P:regulation of cell division"/>
    <property type="evidence" value="ECO:0007669"/>
    <property type="project" value="InterPro"/>
</dbReference>
<dbReference type="Gene3D" id="3.30.160.540">
    <property type="match status" value="1"/>
</dbReference>
<feature type="region of interest" description="Disordered" evidence="8">
    <location>
        <begin position="80"/>
        <end position="106"/>
    </location>
</feature>
<dbReference type="GO" id="GO:0000902">
    <property type="term" value="P:cell morphogenesis"/>
    <property type="evidence" value="ECO:0007669"/>
    <property type="project" value="InterPro"/>
</dbReference>
<dbReference type="RefSeq" id="WP_192902782.1">
    <property type="nucleotide sequence ID" value="NZ_QFFZ01000006.1"/>
</dbReference>
<evidence type="ECO:0000256" key="1">
    <source>
        <dbReference type="ARBA" id="ARBA00006291"/>
    </source>
</evidence>
<evidence type="ECO:0000256" key="4">
    <source>
        <dbReference type="ARBA" id="ARBA00023306"/>
    </source>
</evidence>
<evidence type="ECO:0000256" key="2">
    <source>
        <dbReference type="ARBA" id="ARBA00022618"/>
    </source>
</evidence>
<dbReference type="PANTHER" id="PTHR34108:SF1">
    <property type="entry name" value="SEPTUM SITE-DETERMINING PROTEIN MINC"/>
    <property type="match status" value="1"/>
</dbReference>
<dbReference type="Pfam" id="PF03775">
    <property type="entry name" value="MinC_C"/>
    <property type="match status" value="1"/>
</dbReference>
<keyword evidence="12" id="KW-1185">Reference proteome</keyword>
<evidence type="ECO:0000259" key="10">
    <source>
        <dbReference type="Pfam" id="PF05209"/>
    </source>
</evidence>
<name>A0A4Y7RWA7_9FIRM</name>
<evidence type="ECO:0000256" key="6">
    <source>
        <dbReference type="ARBA" id="ARBA00046874"/>
    </source>
</evidence>
<dbReference type="InterPro" id="IPR005526">
    <property type="entry name" value="Septum_form_inhib_MinC_C"/>
</dbReference>
<evidence type="ECO:0000259" key="9">
    <source>
        <dbReference type="Pfam" id="PF03775"/>
    </source>
</evidence>
<evidence type="ECO:0000256" key="5">
    <source>
        <dbReference type="ARBA" id="ARBA00025606"/>
    </source>
</evidence>
<proteinExistence type="inferred from homology"/>
<dbReference type="GO" id="GO:1901891">
    <property type="term" value="P:regulation of cell septum assembly"/>
    <property type="evidence" value="ECO:0007669"/>
    <property type="project" value="InterPro"/>
</dbReference>
<keyword evidence="2 7" id="KW-0132">Cell division</keyword>
<dbReference type="InterPro" id="IPR036145">
    <property type="entry name" value="MinC_C_sf"/>
</dbReference>
<dbReference type="AlphaFoldDB" id="A0A4Y7RWA7"/>
<gene>
    <name evidence="11" type="primary">minC_2</name>
    <name evidence="7" type="synonym">minC</name>
    <name evidence="11" type="ORF">Pmgp_00888</name>
</gene>
<evidence type="ECO:0000313" key="11">
    <source>
        <dbReference type="EMBL" id="TEB12557.1"/>
    </source>
</evidence>
<feature type="compositionally biased region" description="Polar residues" evidence="8">
    <location>
        <begin position="90"/>
        <end position="105"/>
    </location>
</feature>
<organism evidence="11 12">
    <name type="scientific">Pelotomaculum propionicicum</name>
    <dbReference type="NCBI Taxonomy" id="258475"/>
    <lineage>
        <taxon>Bacteria</taxon>
        <taxon>Bacillati</taxon>
        <taxon>Bacillota</taxon>
        <taxon>Clostridia</taxon>
        <taxon>Eubacteriales</taxon>
        <taxon>Desulfotomaculaceae</taxon>
        <taxon>Pelotomaculum</taxon>
    </lineage>
</organism>
<dbReference type="InterPro" id="IPR016098">
    <property type="entry name" value="CAP/MinC_C"/>
</dbReference>
<dbReference type="InterPro" id="IPR013033">
    <property type="entry name" value="MinC"/>
</dbReference>
<dbReference type="Pfam" id="PF05209">
    <property type="entry name" value="MinC_N"/>
    <property type="match status" value="1"/>
</dbReference>
<accession>A0A4Y7RWA7</accession>
<feature type="domain" description="Septum formation inhibitor MinC N-terminal" evidence="10">
    <location>
        <begin position="6"/>
        <end position="76"/>
    </location>
</feature>
<keyword evidence="4 7" id="KW-0131">Cell cycle</keyword>
<reference evidence="11 12" key="1">
    <citation type="journal article" date="2018" name="Environ. Microbiol.">
        <title>Novel energy conservation strategies and behaviour of Pelotomaculum schinkii driving syntrophic propionate catabolism.</title>
        <authorList>
            <person name="Hidalgo-Ahumada C.A.P."/>
            <person name="Nobu M.K."/>
            <person name="Narihiro T."/>
            <person name="Tamaki H."/>
            <person name="Liu W.T."/>
            <person name="Kamagata Y."/>
            <person name="Stams A.J.M."/>
            <person name="Imachi H."/>
            <person name="Sousa D.Z."/>
        </authorList>
    </citation>
    <scope>NUCLEOTIDE SEQUENCE [LARGE SCALE GENOMIC DNA]</scope>
    <source>
        <strain evidence="11 12">MGP</strain>
    </source>
</reference>
<dbReference type="PANTHER" id="PTHR34108">
    <property type="entry name" value="SEPTUM SITE-DETERMINING PROTEIN MINC"/>
    <property type="match status" value="1"/>
</dbReference>
<dbReference type="HAMAP" id="MF_00267">
    <property type="entry name" value="MinC"/>
    <property type="match status" value="1"/>
</dbReference>
<evidence type="ECO:0000256" key="8">
    <source>
        <dbReference type="SAM" id="MobiDB-lite"/>
    </source>
</evidence>
<comment type="subunit">
    <text evidence="6 7">Interacts with MinD and FtsZ.</text>
</comment>
<keyword evidence="3 7" id="KW-0717">Septation</keyword>
<evidence type="ECO:0000313" key="12">
    <source>
        <dbReference type="Proteomes" id="UP000297597"/>
    </source>
</evidence>
<evidence type="ECO:0000256" key="7">
    <source>
        <dbReference type="HAMAP-Rule" id="MF_00267"/>
    </source>
</evidence>
<comment type="function">
    <text evidence="5 7">Cell division inhibitor that blocks the formation of polar Z ring septums. Rapidly oscillates between the poles of the cell to destabilize FtsZ filaments that have formed before they mature into polar Z rings. Prevents FtsZ polymerization.</text>
</comment>
<comment type="similarity">
    <text evidence="1 7">Belongs to the MinC family.</text>
</comment>
<protein>
    <recommendedName>
        <fullName evidence="7">Probable septum site-determining protein MinC</fullName>
    </recommendedName>
</protein>
<dbReference type="EMBL" id="QFFZ01000006">
    <property type="protein sequence ID" value="TEB12557.1"/>
    <property type="molecule type" value="Genomic_DNA"/>
</dbReference>
<dbReference type="Proteomes" id="UP000297597">
    <property type="component" value="Unassembled WGS sequence"/>
</dbReference>
<dbReference type="SUPFAM" id="SSF63848">
    <property type="entry name" value="Cell-division inhibitor MinC, C-terminal domain"/>
    <property type="match status" value="1"/>
</dbReference>
<comment type="caution">
    <text evidence="11">The sequence shown here is derived from an EMBL/GenBank/DDBJ whole genome shotgun (WGS) entry which is preliminary data.</text>
</comment>
<dbReference type="NCBIfam" id="TIGR01222">
    <property type="entry name" value="minC"/>
    <property type="match status" value="1"/>
</dbReference>
<feature type="compositionally biased region" description="Basic and acidic residues" evidence="8">
    <location>
        <begin position="80"/>
        <end position="89"/>
    </location>
</feature>
<dbReference type="Gene3D" id="2.160.20.70">
    <property type="match status" value="1"/>
</dbReference>
<feature type="domain" description="Septum formation inhibitor MinC C-terminal" evidence="9">
    <location>
        <begin position="110"/>
        <end position="207"/>
    </location>
</feature>
<evidence type="ECO:0000256" key="3">
    <source>
        <dbReference type="ARBA" id="ARBA00023210"/>
    </source>
</evidence>
<sequence length="215" mass="23491">MGNEMISIKGTKNGLVIVLDPNHNFEDIRKTLLNKMESSRGFFKGAKFSIFQGSQGIPDNQKNELEDICRQFGLVLNKDSHTAHIKEPTKSPSRSPRIAPQTNNGEAALMVKRSLRSGQRIVYPKHIVVLGDVHPGAEIVSGGSILIMGSCRGTVHAGAHGDRTAKIVARRLEPISLSIADARHQPDRTGANAEHCQAARLSGTRIIFEKFQPGR</sequence>